<feature type="region of interest" description="Disordered" evidence="10">
    <location>
        <begin position="1"/>
        <end position="25"/>
    </location>
</feature>
<organism evidence="13">
    <name type="scientific">Rhodopseudomonas palustris (strain BisB18)</name>
    <dbReference type="NCBI Taxonomy" id="316056"/>
    <lineage>
        <taxon>Bacteria</taxon>
        <taxon>Pseudomonadati</taxon>
        <taxon>Pseudomonadota</taxon>
        <taxon>Alphaproteobacteria</taxon>
        <taxon>Hyphomicrobiales</taxon>
        <taxon>Nitrobacteraceae</taxon>
        <taxon>Rhodopseudomonas</taxon>
    </lineage>
</organism>
<evidence type="ECO:0000256" key="9">
    <source>
        <dbReference type="ARBA" id="ARBA00023136"/>
    </source>
</evidence>
<dbReference type="HOGENOM" id="CLU_1179481_0_0_5"/>
<evidence type="ECO:0000256" key="3">
    <source>
        <dbReference type="ARBA" id="ARBA00022448"/>
    </source>
</evidence>
<dbReference type="InterPro" id="IPR051045">
    <property type="entry name" value="TonB-dependent_transducer"/>
</dbReference>
<accession>Q213I2</accession>
<dbReference type="RefSeq" id="WP_011473349.1">
    <property type="nucleotide sequence ID" value="NC_007925.1"/>
</dbReference>
<dbReference type="Pfam" id="PF03544">
    <property type="entry name" value="TonB_C"/>
    <property type="match status" value="1"/>
</dbReference>
<evidence type="ECO:0000256" key="6">
    <source>
        <dbReference type="ARBA" id="ARBA00022692"/>
    </source>
</evidence>
<dbReference type="Gene3D" id="3.30.1150.10">
    <property type="match status" value="1"/>
</dbReference>
<keyword evidence="7" id="KW-0653">Protein transport</keyword>
<dbReference type="GO" id="GO:0015031">
    <property type="term" value="P:protein transport"/>
    <property type="evidence" value="ECO:0007669"/>
    <property type="project" value="UniProtKB-KW"/>
</dbReference>
<feature type="compositionally biased region" description="Basic and acidic residues" evidence="10">
    <location>
        <begin position="1"/>
        <end position="22"/>
    </location>
</feature>
<evidence type="ECO:0000256" key="7">
    <source>
        <dbReference type="ARBA" id="ARBA00022927"/>
    </source>
</evidence>
<keyword evidence="3" id="KW-0813">Transport</keyword>
<dbReference type="GO" id="GO:0031992">
    <property type="term" value="F:energy transducer activity"/>
    <property type="evidence" value="ECO:0007669"/>
    <property type="project" value="TreeGrafter"/>
</dbReference>
<dbReference type="OrthoDB" id="7433592at2"/>
<evidence type="ECO:0000256" key="10">
    <source>
        <dbReference type="SAM" id="MobiDB-lite"/>
    </source>
</evidence>
<keyword evidence="6 11" id="KW-0812">Transmembrane</keyword>
<dbReference type="eggNOG" id="COG0810">
    <property type="taxonomic scope" value="Bacteria"/>
</dbReference>
<dbReference type="SUPFAM" id="SSF74653">
    <property type="entry name" value="TolA/TonB C-terminal domain"/>
    <property type="match status" value="1"/>
</dbReference>
<evidence type="ECO:0000256" key="8">
    <source>
        <dbReference type="ARBA" id="ARBA00022989"/>
    </source>
</evidence>
<evidence type="ECO:0000256" key="5">
    <source>
        <dbReference type="ARBA" id="ARBA00022519"/>
    </source>
</evidence>
<proteinExistence type="inferred from homology"/>
<evidence type="ECO:0000256" key="2">
    <source>
        <dbReference type="ARBA" id="ARBA00006555"/>
    </source>
</evidence>
<evidence type="ECO:0000256" key="1">
    <source>
        <dbReference type="ARBA" id="ARBA00004383"/>
    </source>
</evidence>
<sequence length="235" mass="24955">MRFTARHDRSSETIGPEGHDPEPPPTTELLRLILFPAIVGMLFIGGVYWLRLQVAAGGGTPESTTLVQVHLLPRPDPIPIPVTPATQSAAISVPSPTSGQTEAPAAVANQTLAALPTEPPTVSEPAVPSTSPPSTTHAPSPATLEFRNALLRHIAQFQRYPRAAEPKRLQGTVRAVFSVSRDGRLLGAWVKTSSGEVVLDQAAIETLRRAQPLPVIPSALPDPIKIELALGFDPP</sequence>
<feature type="region of interest" description="Disordered" evidence="10">
    <location>
        <begin position="117"/>
        <end position="141"/>
    </location>
</feature>
<feature type="transmembrane region" description="Helical" evidence="11">
    <location>
        <begin position="29"/>
        <end position="50"/>
    </location>
</feature>
<evidence type="ECO:0000256" key="11">
    <source>
        <dbReference type="SAM" id="Phobius"/>
    </source>
</evidence>
<protein>
    <submittedName>
        <fullName evidence="13">TonB-like</fullName>
    </submittedName>
</protein>
<dbReference type="PANTHER" id="PTHR33446">
    <property type="entry name" value="PROTEIN TONB-RELATED"/>
    <property type="match status" value="1"/>
</dbReference>
<keyword evidence="9 11" id="KW-0472">Membrane</keyword>
<dbReference type="STRING" id="316056.RPC_2906"/>
<dbReference type="AlphaFoldDB" id="Q213I2"/>
<name>Q213I2_RHOPB</name>
<comment type="subcellular location">
    <subcellularLocation>
        <location evidence="1">Cell inner membrane</location>
        <topology evidence="1">Single-pass membrane protein</topology>
        <orientation evidence="1">Periplasmic side</orientation>
    </subcellularLocation>
</comment>
<dbReference type="InterPro" id="IPR037682">
    <property type="entry name" value="TonB_C"/>
</dbReference>
<dbReference type="NCBIfam" id="TIGR01352">
    <property type="entry name" value="tonB_Cterm"/>
    <property type="match status" value="1"/>
</dbReference>
<keyword evidence="4" id="KW-1003">Cell membrane</keyword>
<evidence type="ECO:0000256" key="4">
    <source>
        <dbReference type="ARBA" id="ARBA00022475"/>
    </source>
</evidence>
<dbReference type="KEGG" id="rpc:RPC_2906"/>
<dbReference type="GO" id="GO:0098797">
    <property type="term" value="C:plasma membrane protein complex"/>
    <property type="evidence" value="ECO:0007669"/>
    <property type="project" value="TreeGrafter"/>
</dbReference>
<evidence type="ECO:0000313" key="13">
    <source>
        <dbReference type="EMBL" id="ABD88454.1"/>
    </source>
</evidence>
<evidence type="ECO:0000259" key="12">
    <source>
        <dbReference type="PROSITE" id="PS52015"/>
    </source>
</evidence>
<comment type="similarity">
    <text evidence="2">Belongs to the TonB family.</text>
</comment>
<dbReference type="PANTHER" id="PTHR33446:SF2">
    <property type="entry name" value="PROTEIN TONB"/>
    <property type="match status" value="1"/>
</dbReference>
<reference evidence="13" key="1">
    <citation type="submission" date="2006-03" db="EMBL/GenBank/DDBJ databases">
        <title>Complete sequence of Rhodopseudomonas palustris BisB18.</title>
        <authorList>
            <consortium name="US DOE Joint Genome Institute"/>
            <person name="Copeland A."/>
            <person name="Lucas S."/>
            <person name="Lapidus A."/>
            <person name="Barry K."/>
            <person name="Detter J.C."/>
            <person name="Glavina del Rio T."/>
            <person name="Hammon N."/>
            <person name="Israni S."/>
            <person name="Dalin E."/>
            <person name="Tice H."/>
            <person name="Pitluck S."/>
            <person name="Chain P."/>
            <person name="Malfatti S."/>
            <person name="Shin M."/>
            <person name="Vergez L."/>
            <person name="Schmutz J."/>
            <person name="Larimer F."/>
            <person name="Land M."/>
            <person name="Hauser L."/>
            <person name="Pelletier D.A."/>
            <person name="Kyrpides N."/>
            <person name="Anderson I."/>
            <person name="Oda Y."/>
            <person name="Harwood C.S."/>
            <person name="Richardson P."/>
        </authorList>
    </citation>
    <scope>NUCLEOTIDE SEQUENCE [LARGE SCALE GENOMIC DNA]</scope>
    <source>
        <strain evidence="13">BisB18</strain>
    </source>
</reference>
<dbReference type="InterPro" id="IPR006260">
    <property type="entry name" value="TonB/TolA_C"/>
</dbReference>
<dbReference type="GO" id="GO:0055085">
    <property type="term" value="P:transmembrane transport"/>
    <property type="evidence" value="ECO:0007669"/>
    <property type="project" value="InterPro"/>
</dbReference>
<feature type="domain" description="TonB C-terminal" evidence="12">
    <location>
        <begin position="145"/>
        <end position="235"/>
    </location>
</feature>
<feature type="compositionally biased region" description="Low complexity" evidence="10">
    <location>
        <begin position="120"/>
        <end position="141"/>
    </location>
</feature>
<keyword evidence="8 11" id="KW-1133">Transmembrane helix</keyword>
<dbReference type="EMBL" id="CP000301">
    <property type="protein sequence ID" value="ABD88454.1"/>
    <property type="molecule type" value="Genomic_DNA"/>
</dbReference>
<dbReference type="PROSITE" id="PS52015">
    <property type="entry name" value="TONB_CTD"/>
    <property type="match status" value="1"/>
</dbReference>
<keyword evidence="5" id="KW-0997">Cell inner membrane</keyword>
<gene>
    <name evidence="13" type="ordered locus">RPC_2906</name>
</gene>